<evidence type="ECO:0000313" key="2">
    <source>
        <dbReference type="EMBL" id="WEK35401.1"/>
    </source>
</evidence>
<sequence>MKRVIVVFFICVVAQSCGNNSQHTSPGSPSVIPEKTAKPDTGQHNQIAADSLPDNKADNLNNKVLGTWALLGEENATFVIEKKKINYPETFTSYNYSISKDSIHIKYDDYTGSYLIKFKGADTMVLLGDEEQVYYRFSR</sequence>
<evidence type="ECO:0000313" key="3">
    <source>
        <dbReference type="Proteomes" id="UP001220610"/>
    </source>
</evidence>
<evidence type="ECO:0000256" key="1">
    <source>
        <dbReference type="SAM" id="MobiDB-lite"/>
    </source>
</evidence>
<organism evidence="2 3">
    <name type="scientific">Candidatus Pseudobacter hemicellulosilyticus</name>
    <dbReference type="NCBI Taxonomy" id="3121375"/>
    <lineage>
        <taxon>Bacteria</taxon>
        <taxon>Pseudomonadati</taxon>
        <taxon>Bacteroidota</taxon>
        <taxon>Chitinophagia</taxon>
        <taxon>Chitinophagales</taxon>
        <taxon>Chitinophagaceae</taxon>
        <taxon>Pseudobacter</taxon>
    </lineage>
</organism>
<gene>
    <name evidence="2" type="ORF">P0Y53_23155</name>
</gene>
<dbReference type="Proteomes" id="UP001220610">
    <property type="component" value="Chromosome"/>
</dbReference>
<reference evidence="2" key="1">
    <citation type="submission" date="2023-03" db="EMBL/GenBank/DDBJ databases">
        <title>Andean soil-derived lignocellulolytic bacterial consortium as a source of novel taxa and putative plastic-active enzymes.</title>
        <authorList>
            <person name="Diaz-Garcia L."/>
            <person name="Chuvochina M."/>
            <person name="Feuerriegel G."/>
            <person name="Bunk B."/>
            <person name="Sproer C."/>
            <person name="Streit W.R."/>
            <person name="Rodriguez L.M."/>
            <person name="Overmann J."/>
            <person name="Jimenez D.J."/>
        </authorList>
    </citation>
    <scope>NUCLEOTIDE SEQUENCE</scope>
    <source>
        <strain evidence="2">MAG 7</strain>
    </source>
</reference>
<dbReference type="PROSITE" id="PS51257">
    <property type="entry name" value="PROKAR_LIPOPROTEIN"/>
    <property type="match status" value="1"/>
</dbReference>
<dbReference type="EMBL" id="CP119311">
    <property type="protein sequence ID" value="WEK35401.1"/>
    <property type="molecule type" value="Genomic_DNA"/>
</dbReference>
<name>A0AAJ5WR31_9BACT</name>
<proteinExistence type="predicted"/>
<feature type="region of interest" description="Disordered" evidence="1">
    <location>
        <begin position="19"/>
        <end position="55"/>
    </location>
</feature>
<feature type="compositionally biased region" description="Polar residues" evidence="1">
    <location>
        <begin position="19"/>
        <end position="28"/>
    </location>
</feature>
<dbReference type="AlphaFoldDB" id="A0AAJ5WR31"/>
<accession>A0AAJ5WR31</accession>
<protein>
    <submittedName>
        <fullName evidence="2">Uncharacterized protein</fullName>
    </submittedName>
</protein>